<organism evidence="11 12">
    <name type="scientific">Maridesulfovibrio ferrireducens</name>
    <dbReference type="NCBI Taxonomy" id="246191"/>
    <lineage>
        <taxon>Bacteria</taxon>
        <taxon>Pseudomonadati</taxon>
        <taxon>Thermodesulfobacteriota</taxon>
        <taxon>Desulfovibrionia</taxon>
        <taxon>Desulfovibrionales</taxon>
        <taxon>Desulfovibrionaceae</taxon>
        <taxon>Maridesulfovibrio</taxon>
    </lineage>
</organism>
<gene>
    <name evidence="11" type="ORF">SAMN05660337_2436</name>
</gene>
<dbReference type="InterPro" id="IPR015421">
    <property type="entry name" value="PyrdxlP-dep_Trfase_major"/>
</dbReference>
<comment type="cofactor">
    <cofactor evidence="1">
        <name>pyridoxal 5'-phosphate</name>
        <dbReference type="ChEBI" id="CHEBI:597326"/>
    </cofactor>
</comment>
<dbReference type="OrthoDB" id="9804474at2"/>
<dbReference type="AlphaFoldDB" id="A0A1G9I493"/>
<sequence length="388" mass="42845">MPEFKLADRIASLPPYLFAEIDRLKSEVAAQGVDIISLGIGDPDLPTPQFIIDALYEAAKRPENHQYPSYVGMLTFREAVAKWYKQRFNVDLDPKKEVVSLIGSKEGIAHFPLAFVNPGDLVLVASPNYPVYPVASSFAGGEVKMIPLLDENDFLPDLDAVDAATWDKTKVFFINYPNNPTAATATPEFFAKVVEIAHKHNVIIVQDAAYTEVYYDENKKPISILETPGAKEVAIEFHSLSKTYNMTGWRCGMAVGNATLVAGLGKVKENVDSGIFQAVQEAGIVALQHGEPYVKEFRAIYKERRDVVVEALRKINISCRVPDASIFVWARTPEGYTSSEFVSKLLKETGVVVTPGNGFGDSGEGYFRISLTVDTERLKEAVSRISQL</sequence>
<protein>
    <recommendedName>
        <fullName evidence="4 9">LL-diaminopimelate aminotransferase</fullName>
        <ecNumber evidence="3 9">2.6.1.83</ecNumber>
    </recommendedName>
</protein>
<evidence type="ECO:0000313" key="11">
    <source>
        <dbReference type="EMBL" id="SDL19865.1"/>
    </source>
</evidence>
<dbReference type="NCBIfam" id="NF006756">
    <property type="entry name" value="PRK09276.1"/>
    <property type="match status" value="1"/>
</dbReference>
<dbReference type="CDD" id="cd00609">
    <property type="entry name" value="AAT_like"/>
    <property type="match status" value="1"/>
</dbReference>
<dbReference type="PANTHER" id="PTHR42832">
    <property type="entry name" value="AMINO ACID AMINOTRANSFERASE"/>
    <property type="match status" value="1"/>
</dbReference>
<evidence type="ECO:0000313" key="12">
    <source>
        <dbReference type="Proteomes" id="UP000199053"/>
    </source>
</evidence>
<dbReference type="EMBL" id="FNGA01000003">
    <property type="protein sequence ID" value="SDL19865.1"/>
    <property type="molecule type" value="Genomic_DNA"/>
</dbReference>
<dbReference type="RefSeq" id="WP_092161454.1">
    <property type="nucleotide sequence ID" value="NZ_FNGA01000003.1"/>
</dbReference>
<keyword evidence="12" id="KW-1185">Reference proteome</keyword>
<dbReference type="InterPro" id="IPR015422">
    <property type="entry name" value="PyrdxlP-dep_Trfase_small"/>
</dbReference>
<dbReference type="GO" id="GO:0030170">
    <property type="term" value="F:pyridoxal phosphate binding"/>
    <property type="evidence" value="ECO:0007669"/>
    <property type="project" value="InterPro"/>
</dbReference>
<evidence type="ECO:0000256" key="7">
    <source>
        <dbReference type="ARBA" id="ARBA00022898"/>
    </source>
</evidence>
<reference evidence="12" key="1">
    <citation type="submission" date="2016-10" db="EMBL/GenBank/DDBJ databases">
        <authorList>
            <person name="Varghese N."/>
            <person name="Submissions S."/>
        </authorList>
    </citation>
    <scope>NUCLEOTIDE SEQUENCE [LARGE SCALE GENOMIC DNA]</scope>
    <source>
        <strain evidence="12">DSM 16995</strain>
    </source>
</reference>
<evidence type="ECO:0000256" key="9">
    <source>
        <dbReference type="NCBIfam" id="TIGR03540"/>
    </source>
</evidence>
<feature type="domain" description="Aminotransferase class I/classII large" evidence="10">
    <location>
        <begin position="34"/>
        <end position="385"/>
    </location>
</feature>
<evidence type="ECO:0000256" key="8">
    <source>
        <dbReference type="ARBA" id="ARBA00051934"/>
    </source>
</evidence>
<dbReference type="PANTHER" id="PTHR42832:SF3">
    <property type="entry name" value="L-GLUTAMINE--4-(METHYLSULFANYL)-2-OXOBUTANOATE AMINOTRANSFERASE"/>
    <property type="match status" value="1"/>
</dbReference>
<dbReference type="InterPro" id="IPR050881">
    <property type="entry name" value="LL-DAP_aminotransferase"/>
</dbReference>
<keyword evidence="6 11" id="KW-0808">Transferase</keyword>
<evidence type="ECO:0000256" key="6">
    <source>
        <dbReference type="ARBA" id="ARBA00022679"/>
    </source>
</evidence>
<dbReference type="GO" id="GO:0010285">
    <property type="term" value="F:L,L-diaminopimelate aminotransferase activity"/>
    <property type="evidence" value="ECO:0007669"/>
    <property type="project" value="UniProtKB-EC"/>
</dbReference>
<dbReference type="InterPro" id="IPR004839">
    <property type="entry name" value="Aminotransferase_I/II_large"/>
</dbReference>
<dbReference type="Gene3D" id="3.90.1150.10">
    <property type="entry name" value="Aspartate Aminotransferase, domain 1"/>
    <property type="match status" value="1"/>
</dbReference>
<evidence type="ECO:0000256" key="3">
    <source>
        <dbReference type="ARBA" id="ARBA00013138"/>
    </source>
</evidence>
<dbReference type="STRING" id="246191.SAMN05660337_2436"/>
<keyword evidence="7" id="KW-0663">Pyridoxal phosphate</keyword>
<dbReference type="Proteomes" id="UP000199053">
    <property type="component" value="Unassembled WGS sequence"/>
</dbReference>
<comment type="pathway">
    <text evidence="2">Amino-acid biosynthesis; L-lysine biosynthesis via DAP pathway; LL-2,6-diaminopimelate from (S)-tetrahydrodipicolinate (aminotransferase route): step 1/1.</text>
</comment>
<proteinExistence type="inferred from homology"/>
<dbReference type="NCBIfam" id="TIGR03540">
    <property type="entry name" value="DapC_direct"/>
    <property type="match status" value="1"/>
</dbReference>
<keyword evidence="5 11" id="KW-0032">Aminotransferase</keyword>
<dbReference type="InterPro" id="IPR015424">
    <property type="entry name" value="PyrdxlP-dep_Trfase"/>
</dbReference>
<dbReference type="Gene3D" id="3.40.640.10">
    <property type="entry name" value="Type I PLP-dependent aspartate aminotransferase-like (Major domain)"/>
    <property type="match status" value="1"/>
</dbReference>
<dbReference type="InterPro" id="IPR019881">
    <property type="entry name" value="DAP-NH2Trfase_DapL_Desulfo"/>
</dbReference>
<evidence type="ECO:0000256" key="5">
    <source>
        <dbReference type="ARBA" id="ARBA00022576"/>
    </source>
</evidence>
<dbReference type="EC" id="2.6.1.83" evidence="3 9"/>
<accession>A0A1G9I493</accession>
<dbReference type="GO" id="GO:0009089">
    <property type="term" value="P:lysine biosynthetic process via diaminopimelate"/>
    <property type="evidence" value="ECO:0007669"/>
    <property type="project" value="UniProtKB-UniPathway"/>
</dbReference>
<evidence type="ECO:0000256" key="4">
    <source>
        <dbReference type="ARBA" id="ARBA00018052"/>
    </source>
</evidence>
<name>A0A1G9I493_9BACT</name>
<comment type="catalytic activity">
    <reaction evidence="8">
        <text>(2S,6S)-2,6-diaminopimelate + 2-oxoglutarate = (S)-2,3,4,5-tetrahydrodipicolinate + L-glutamate + H2O + H(+)</text>
        <dbReference type="Rhea" id="RHEA:23988"/>
        <dbReference type="ChEBI" id="CHEBI:15377"/>
        <dbReference type="ChEBI" id="CHEBI:15378"/>
        <dbReference type="ChEBI" id="CHEBI:16810"/>
        <dbReference type="ChEBI" id="CHEBI:16845"/>
        <dbReference type="ChEBI" id="CHEBI:29985"/>
        <dbReference type="ChEBI" id="CHEBI:57609"/>
        <dbReference type="EC" id="2.6.1.83"/>
    </reaction>
</comment>
<evidence type="ECO:0000256" key="1">
    <source>
        <dbReference type="ARBA" id="ARBA00001933"/>
    </source>
</evidence>
<dbReference type="HAMAP" id="MF_01642">
    <property type="entry name" value="DapL_aminotrans_1"/>
    <property type="match status" value="1"/>
</dbReference>
<evidence type="ECO:0000256" key="2">
    <source>
        <dbReference type="ARBA" id="ARBA00004982"/>
    </source>
</evidence>
<dbReference type="SUPFAM" id="SSF53383">
    <property type="entry name" value="PLP-dependent transferases"/>
    <property type="match status" value="1"/>
</dbReference>
<dbReference type="InterPro" id="IPR019942">
    <property type="entry name" value="DapL/ALD1"/>
</dbReference>
<evidence type="ECO:0000259" key="10">
    <source>
        <dbReference type="Pfam" id="PF00155"/>
    </source>
</evidence>
<dbReference type="Pfam" id="PF00155">
    <property type="entry name" value="Aminotran_1_2"/>
    <property type="match status" value="1"/>
</dbReference>
<dbReference type="UniPathway" id="UPA00034">
    <property type="reaction ID" value="UER00466"/>
</dbReference>